<feature type="signal peptide" evidence="2">
    <location>
        <begin position="1"/>
        <end position="23"/>
    </location>
</feature>
<evidence type="ECO:0000256" key="1">
    <source>
        <dbReference type="SAM" id="MobiDB-lite"/>
    </source>
</evidence>
<name>A0A2K3QBE7_9HYPO</name>
<reference evidence="3 4" key="1">
    <citation type="submission" date="2017-08" db="EMBL/GenBank/DDBJ databases">
        <title>Harnessing the power of phylogenomics to disentangle the directionality and signatures of interkingdom host jumping in the parasitic fungal genus Tolypocladium.</title>
        <authorList>
            <person name="Quandt C.A."/>
            <person name="Patterson W."/>
            <person name="Spatafora J.W."/>
        </authorList>
    </citation>
    <scope>NUCLEOTIDE SEQUENCE [LARGE SCALE GENOMIC DNA]</scope>
    <source>
        <strain evidence="3 4">CBS 113982</strain>
    </source>
</reference>
<accession>A0A2K3QBE7</accession>
<dbReference type="AlphaFoldDB" id="A0A2K3QBE7"/>
<keyword evidence="2" id="KW-0732">Signal</keyword>
<sequence>MRRGAHMAGVGLGLAGLVPATWALRLGEAGASSSVPMRTAALRTAALRPTAGKHRSPSIRSSPRHRPEPGARPFSRRTKAQPCACAVPETCQLGPDRRGAGEQCLLRPDSVRSCSLAHESCEHPLAGMPQPSMRRSTRGARFAGRRAGGSVPEEGLWLFGGVGAAVACRQPSSCPAMYDEYEASHRRAPFRPNHGPRCRPSSPVPRPLSAGLLASAGWTGRRPQMLDRRCMRHAMTPPPRTPPQSRVRNRWRLAALHAVHWRWPPPSGGAPRVLRQPPCRICAASTSSTATPSPLPKDVAKPLLRASYPRLTAASAAFAT</sequence>
<feature type="chain" id="PRO_5014391124" evidence="2">
    <location>
        <begin position="24"/>
        <end position="320"/>
    </location>
</feature>
<protein>
    <submittedName>
        <fullName evidence="3">Uncharacterized protein</fullName>
    </submittedName>
</protein>
<evidence type="ECO:0000313" key="4">
    <source>
        <dbReference type="Proteomes" id="UP000236621"/>
    </source>
</evidence>
<keyword evidence="4" id="KW-1185">Reference proteome</keyword>
<proteinExistence type="predicted"/>
<dbReference type="Proteomes" id="UP000236621">
    <property type="component" value="Unassembled WGS sequence"/>
</dbReference>
<comment type="caution">
    <text evidence="3">The sequence shown here is derived from an EMBL/GenBank/DDBJ whole genome shotgun (WGS) entry which is preliminary data.</text>
</comment>
<evidence type="ECO:0000313" key="3">
    <source>
        <dbReference type="EMBL" id="PNY24862.1"/>
    </source>
</evidence>
<organism evidence="3 4">
    <name type="scientific">Tolypocladium capitatum</name>
    <dbReference type="NCBI Taxonomy" id="45235"/>
    <lineage>
        <taxon>Eukaryota</taxon>
        <taxon>Fungi</taxon>
        <taxon>Dikarya</taxon>
        <taxon>Ascomycota</taxon>
        <taxon>Pezizomycotina</taxon>
        <taxon>Sordariomycetes</taxon>
        <taxon>Hypocreomycetidae</taxon>
        <taxon>Hypocreales</taxon>
        <taxon>Ophiocordycipitaceae</taxon>
        <taxon>Tolypocladium</taxon>
    </lineage>
</organism>
<evidence type="ECO:0000256" key="2">
    <source>
        <dbReference type="SAM" id="SignalP"/>
    </source>
</evidence>
<dbReference type="EMBL" id="NRSZ01000834">
    <property type="protein sequence ID" value="PNY24862.1"/>
    <property type="molecule type" value="Genomic_DNA"/>
</dbReference>
<gene>
    <name evidence="3" type="ORF">TCAP_05196</name>
</gene>
<feature type="region of interest" description="Disordered" evidence="1">
    <location>
        <begin position="44"/>
        <end position="79"/>
    </location>
</feature>